<name>A0A4R1L3D8_9PAST</name>
<sequence>MLKKLLLVTMIGLSFSISIYANEIDDLMVKAEQGDEQALFDLALKYYHGDGVKQAYKQATYWYQQAAEQGVRN</sequence>
<feature type="chain" id="PRO_5030099195" description="Sel1 repeat-containing protein" evidence="1">
    <location>
        <begin position="22"/>
        <end position="73"/>
    </location>
</feature>
<dbReference type="AlphaFoldDB" id="A0A4R1L3D8"/>
<proteinExistence type="predicted"/>
<evidence type="ECO:0000313" key="2">
    <source>
        <dbReference type="EMBL" id="TCK71443.1"/>
    </source>
</evidence>
<dbReference type="SUPFAM" id="SSF81901">
    <property type="entry name" value="HCP-like"/>
    <property type="match status" value="1"/>
</dbReference>
<dbReference type="Proteomes" id="UP000295496">
    <property type="component" value="Unassembled WGS sequence"/>
</dbReference>
<organism evidence="2 3">
    <name type="scientific">Lonepinella koalarum</name>
    <dbReference type="NCBI Taxonomy" id="53417"/>
    <lineage>
        <taxon>Bacteria</taxon>
        <taxon>Pseudomonadati</taxon>
        <taxon>Pseudomonadota</taxon>
        <taxon>Gammaproteobacteria</taxon>
        <taxon>Pasteurellales</taxon>
        <taxon>Pasteurellaceae</taxon>
        <taxon>Lonepinella</taxon>
    </lineage>
</organism>
<dbReference type="RefSeq" id="WP_132300220.1">
    <property type="nucleotide sequence ID" value="NZ_CP170642.1"/>
</dbReference>
<keyword evidence="3" id="KW-1185">Reference proteome</keyword>
<accession>A0A4R1L3D8</accession>
<dbReference type="EMBL" id="SMGJ01000001">
    <property type="protein sequence ID" value="TCK71443.1"/>
    <property type="molecule type" value="Genomic_DNA"/>
</dbReference>
<comment type="caution">
    <text evidence="2">The sequence shown here is derived from an EMBL/GenBank/DDBJ whole genome shotgun (WGS) entry which is preliminary data.</text>
</comment>
<protein>
    <recommendedName>
        <fullName evidence="4">Sel1 repeat-containing protein</fullName>
    </recommendedName>
</protein>
<feature type="signal peptide" evidence="1">
    <location>
        <begin position="1"/>
        <end position="21"/>
    </location>
</feature>
<evidence type="ECO:0000256" key="1">
    <source>
        <dbReference type="SAM" id="SignalP"/>
    </source>
</evidence>
<keyword evidence="1" id="KW-0732">Signal</keyword>
<dbReference type="InterPro" id="IPR006597">
    <property type="entry name" value="Sel1-like"/>
</dbReference>
<evidence type="ECO:0000313" key="3">
    <source>
        <dbReference type="Proteomes" id="UP000295496"/>
    </source>
</evidence>
<gene>
    <name evidence="2" type="ORF">EV692_0515</name>
</gene>
<dbReference type="InterPro" id="IPR011990">
    <property type="entry name" value="TPR-like_helical_dom_sf"/>
</dbReference>
<evidence type="ECO:0008006" key="4">
    <source>
        <dbReference type="Google" id="ProtNLM"/>
    </source>
</evidence>
<dbReference type="Pfam" id="PF08238">
    <property type="entry name" value="Sel1"/>
    <property type="match status" value="1"/>
</dbReference>
<dbReference type="SMART" id="SM00671">
    <property type="entry name" value="SEL1"/>
    <property type="match status" value="1"/>
</dbReference>
<reference evidence="2 3" key="1">
    <citation type="submission" date="2019-03" db="EMBL/GenBank/DDBJ databases">
        <title>Genomic Encyclopedia of Type Strains, Phase IV (KMG-IV): sequencing the most valuable type-strain genomes for metagenomic binning, comparative biology and taxonomic classification.</title>
        <authorList>
            <person name="Goeker M."/>
        </authorList>
    </citation>
    <scope>NUCLEOTIDE SEQUENCE [LARGE SCALE GENOMIC DNA]</scope>
    <source>
        <strain evidence="2 3">DSM 10053</strain>
    </source>
</reference>
<dbReference type="Gene3D" id="1.25.40.10">
    <property type="entry name" value="Tetratricopeptide repeat domain"/>
    <property type="match status" value="1"/>
</dbReference>